<dbReference type="Pfam" id="PF00881">
    <property type="entry name" value="Nitroreductase"/>
    <property type="match status" value="1"/>
</dbReference>
<organism evidence="4 5">
    <name type="scientific">Subtercola boreus</name>
    <dbReference type="NCBI Taxonomy" id="120213"/>
    <lineage>
        <taxon>Bacteria</taxon>
        <taxon>Bacillati</taxon>
        <taxon>Actinomycetota</taxon>
        <taxon>Actinomycetes</taxon>
        <taxon>Micrococcales</taxon>
        <taxon>Microbacteriaceae</taxon>
        <taxon>Subtercola</taxon>
    </lineage>
</organism>
<keyword evidence="2" id="KW-0560">Oxidoreductase</keyword>
<comment type="similarity">
    <text evidence="1">Belongs to the nitroreductase family.</text>
</comment>
<evidence type="ECO:0000259" key="3">
    <source>
        <dbReference type="Pfam" id="PF00881"/>
    </source>
</evidence>
<gene>
    <name evidence="4" type="ORF">B7R54_16670</name>
</gene>
<protein>
    <submittedName>
        <fullName evidence="4">Nitroreductase</fullName>
    </submittedName>
</protein>
<name>A0A3E0VL85_9MICO</name>
<keyword evidence="5" id="KW-1185">Reference proteome</keyword>
<reference evidence="4 5" key="1">
    <citation type="submission" date="2017-04" db="EMBL/GenBank/DDBJ databases">
        <title>Comparative genome analysis of Subtercola boreus.</title>
        <authorList>
            <person name="Cho Y.-J."/>
            <person name="Cho A."/>
            <person name="Kim O.-S."/>
            <person name="Lee J.-I."/>
        </authorList>
    </citation>
    <scope>NUCLEOTIDE SEQUENCE [LARGE SCALE GENOMIC DNA]</scope>
    <source>
        <strain evidence="4 5">K300</strain>
    </source>
</reference>
<evidence type="ECO:0000313" key="4">
    <source>
        <dbReference type="EMBL" id="RFA10656.1"/>
    </source>
</evidence>
<dbReference type="InterPro" id="IPR000415">
    <property type="entry name" value="Nitroreductase-like"/>
</dbReference>
<evidence type="ECO:0000256" key="1">
    <source>
        <dbReference type="ARBA" id="ARBA00007118"/>
    </source>
</evidence>
<feature type="domain" description="Nitroreductase" evidence="3">
    <location>
        <begin position="23"/>
        <end position="65"/>
    </location>
</feature>
<dbReference type="CDD" id="cd02138">
    <property type="entry name" value="TdsD-like"/>
    <property type="match status" value="1"/>
</dbReference>
<evidence type="ECO:0000313" key="5">
    <source>
        <dbReference type="Proteomes" id="UP000256486"/>
    </source>
</evidence>
<dbReference type="AlphaFoldDB" id="A0A3E0VL85"/>
<dbReference type="RefSeq" id="WP_116416029.1">
    <property type="nucleotide sequence ID" value="NZ_NBWZ01000001.1"/>
</dbReference>
<dbReference type="PANTHER" id="PTHR43673:SF10">
    <property type="entry name" value="NADH DEHYDROGENASE_NAD(P)H NITROREDUCTASE XCC3605-RELATED"/>
    <property type="match status" value="1"/>
</dbReference>
<accession>A0A3E0VL85</accession>
<dbReference type="OrthoDB" id="9802510at2"/>
<proteinExistence type="inferred from homology"/>
<evidence type="ECO:0000256" key="2">
    <source>
        <dbReference type="ARBA" id="ARBA00023002"/>
    </source>
</evidence>
<sequence length="197" mass="21442">MTLTDNTPTRTAETSAPILDVLAERWSPRSFDQTAEVSETALTSALEAARWSASASNTQPWKFIVGRRGTPTFDLINENLMGFNQVWTPNASVLIVNIAEVVDEDGKPRRWGTYDLGQAVANLTVQAHADGLHVHQMGGIEVEGLRAAFDLGERWEPVTVTALGVVAPADRLADEKTRAREVAPRVRKPLAEIVATA</sequence>
<dbReference type="EMBL" id="NBWZ01000001">
    <property type="protein sequence ID" value="RFA10656.1"/>
    <property type="molecule type" value="Genomic_DNA"/>
</dbReference>
<dbReference type="GO" id="GO:0016491">
    <property type="term" value="F:oxidoreductase activity"/>
    <property type="evidence" value="ECO:0007669"/>
    <property type="project" value="UniProtKB-KW"/>
</dbReference>
<dbReference type="SUPFAM" id="SSF55469">
    <property type="entry name" value="FMN-dependent nitroreductase-like"/>
    <property type="match status" value="1"/>
</dbReference>
<dbReference type="PANTHER" id="PTHR43673">
    <property type="entry name" value="NAD(P)H NITROREDUCTASE YDGI-RELATED"/>
    <property type="match status" value="1"/>
</dbReference>
<dbReference type="Gene3D" id="3.40.109.10">
    <property type="entry name" value="NADH Oxidase"/>
    <property type="match status" value="1"/>
</dbReference>
<comment type="caution">
    <text evidence="4">The sequence shown here is derived from an EMBL/GenBank/DDBJ whole genome shotgun (WGS) entry which is preliminary data.</text>
</comment>
<dbReference type="InterPro" id="IPR029479">
    <property type="entry name" value="Nitroreductase"/>
</dbReference>
<dbReference type="Proteomes" id="UP000256486">
    <property type="component" value="Unassembled WGS sequence"/>
</dbReference>